<sequence length="65" mass="7349">MLVQPKSKVELYAAIHRDSRAGLSIRAIQSKHSVGFRTVEKALASVWPEPRKPLPPRLGWTRSSR</sequence>
<accession>A0ABP7JK35</accession>
<keyword evidence="2" id="KW-1185">Reference proteome</keyword>
<protein>
    <submittedName>
        <fullName evidence="1">Uncharacterized protein</fullName>
    </submittedName>
</protein>
<reference evidence="2" key="1">
    <citation type="journal article" date="2019" name="Int. J. Syst. Evol. Microbiol.">
        <title>The Global Catalogue of Microorganisms (GCM) 10K type strain sequencing project: providing services to taxonomists for standard genome sequencing and annotation.</title>
        <authorList>
            <consortium name="The Broad Institute Genomics Platform"/>
            <consortium name="The Broad Institute Genome Sequencing Center for Infectious Disease"/>
            <person name="Wu L."/>
            <person name="Ma J."/>
        </authorList>
    </citation>
    <scope>NUCLEOTIDE SEQUENCE [LARGE SCALE GENOMIC DNA]</scope>
    <source>
        <strain evidence="2">JCM 16908</strain>
    </source>
</reference>
<evidence type="ECO:0000313" key="2">
    <source>
        <dbReference type="Proteomes" id="UP001500888"/>
    </source>
</evidence>
<gene>
    <name evidence="1" type="ORF">GCM10022226_83130</name>
</gene>
<organism evidence="1 2">
    <name type="scientific">Sphaerisporangium flaviroseum</name>
    <dbReference type="NCBI Taxonomy" id="509199"/>
    <lineage>
        <taxon>Bacteria</taxon>
        <taxon>Bacillati</taxon>
        <taxon>Actinomycetota</taxon>
        <taxon>Actinomycetes</taxon>
        <taxon>Streptosporangiales</taxon>
        <taxon>Streptosporangiaceae</taxon>
        <taxon>Sphaerisporangium</taxon>
    </lineage>
</organism>
<dbReference type="RefSeq" id="WP_344953876.1">
    <property type="nucleotide sequence ID" value="NZ_BAAAZR010000066.1"/>
</dbReference>
<name>A0ABP7JK35_9ACTN</name>
<proteinExistence type="predicted"/>
<comment type="caution">
    <text evidence="1">The sequence shown here is derived from an EMBL/GenBank/DDBJ whole genome shotgun (WGS) entry which is preliminary data.</text>
</comment>
<evidence type="ECO:0000313" key="1">
    <source>
        <dbReference type="EMBL" id="GAA3846870.1"/>
    </source>
</evidence>
<dbReference type="EMBL" id="BAAAZR010000066">
    <property type="protein sequence ID" value="GAA3846870.1"/>
    <property type="molecule type" value="Genomic_DNA"/>
</dbReference>
<dbReference type="Proteomes" id="UP001500888">
    <property type="component" value="Unassembled WGS sequence"/>
</dbReference>